<dbReference type="AlphaFoldDB" id="T5KTX6"/>
<dbReference type="EMBL" id="ATAO01000113">
    <property type="protein sequence ID" value="EQM81790.1"/>
    <property type="molecule type" value="Genomic_DNA"/>
</dbReference>
<reference evidence="1 2" key="1">
    <citation type="journal article" date="2013" name="Genome Announc.">
        <title>Whole-genome sequences of five oyster-associated bacteria show potential for crude oil hydrocarbon degradation.</title>
        <authorList>
            <person name="Chauhan A."/>
            <person name="Green S."/>
            <person name="Pathak A."/>
            <person name="Thomas J."/>
            <person name="Venkatramanan R."/>
        </authorList>
    </citation>
    <scope>NUCLEOTIDE SEQUENCE [LARGE SCALE GENOMIC DNA]</scope>
    <source>
        <strain evidence="1 2">MF109</strain>
    </source>
</reference>
<proteinExistence type="predicted"/>
<sequence>MGTSVGSAQIVRSTPLAAVVEFRAEEKTFRCWVWGNAVALADEVS</sequence>
<name>T5KTX6_MICMQ</name>
<accession>T5KTX6</accession>
<gene>
    <name evidence="1" type="ORF">L687_13960</name>
</gene>
<dbReference type="RefSeq" id="WP_021199069.1">
    <property type="nucleotide sequence ID" value="NZ_ATAO01000113.1"/>
</dbReference>
<comment type="caution">
    <text evidence="1">The sequence shown here is derived from an EMBL/GenBank/DDBJ whole genome shotgun (WGS) entry which is preliminary data.</text>
</comment>
<protein>
    <submittedName>
        <fullName evidence="1">Uncharacterized protein</fullName>
    </submittedName>
</protein>
<evidence type="ECO:0000313" key="1">
    <source>
        <dbReference type="EMBL" id="EQM81790.1"/>
    </source>
</evidence>
<dbReference type="Proteomes" id="UP000016033">
    <property type="component" value="Unassembled WGS sequence"/>
</dbReference>
<dbReference type="PATRIC" id="fig|1333857.3.peg.1098"/>
<organism evidence="1 2">
    <name type="scientific">Microbacterium maritypicum MF109</name>
    <dbReference type="NCBI Taxonomy" id="1333857"/>
    <lineage>
        <taxon>Bacteria</taxon>
        <taxon>Bacillati</taxon>
        <taxon>Actinomycetota</taxon>
        <taxon>Actinomycetes</taxon>
        <taxon>Micrococcales</taxon>
        <taxon>Microbacteriaceae</taxon>
        <taxon>Microbacterium</taxon>
    </lineage>
</organism>
<evidence type="ECO:0000313" key="2">
    <source>
        <dbReference type="Proteomes" id="UP000016033"/>
    </source>
</evidence>